<sequence length="430" mass="50013">MKSNSTSSLFQDKFHGYTKRDRCPNLNIGSALPFAVTSLFIASVFTFFLLYSPNSLTLIPNQPSHSPIQHQQHNPSSKPQKEQKRCDLFKGKWVRSPRSSSYYTNSSCTTIPDSKNCFKQGRKDSDFLNWKWKPDECELESFNPKTFLHLVRGKRFAFIGDSVARNHMDSLLCLLSQEEIPVDKSNDTEDRFRTWHFPTSNFTLMTLWSRYLIVAEERIINGTASSIFDLHLDRPDPDWTSVLPTLDFALLSAGHWFFRIMYLHHSQTLLGCVYCDDHPNLTQFKLQFAFRMALRAAYDCINAHAPSRALIMFRTLAPSHFEGGVWNTGGYCNRTGPMGVEEVDWRRFEWEMREVQMEEFERGRKEGEERGRRYEAVDVTRAMMMRPDAHPGEYWGNKYMRGYNDCTHWCLPGPVDFWSDLLLAILKAQV</sequence>
<evidence type="ECO:0000256" key="8">
    <source>
        <dbReference type="SAM" id="Phobius"/>
    </source>
</evidence>
<evidence type="ECO:0000259" key="9">
    <source>
        <dbReference type="Pfam" id="PF13839"/>
    </source>
</evidence>
<feature type="region of interest" description="Disordered" evidence="7">
    <location>
        <begin position="62"/>
        <end position="83"/>
    </location>
</feature>
<dbReference type="InterPro" id="IPR026057">
    <property type="entry name" value="TBL_C"/>
</dbReference>
<feature type="transmembrane region" description="Helical" evidence="8">
    <location>
        <begin position="28"/>
        <end position="51"/>
    </location>
</feature>
<feature type="domain" description="Trichome birefringence-like N-terminal" evidence="10">
    <location>
        <begin position="85"/>
        <end position="138"/>
    </location>
</feature>
<keyword evidence="4" id="KW-0735">Signal-anchor</keyword>
<keyword evidence="12" id="KW-1185">Reference proteome</keyword>
<dbReference type="GO" id="GO:0016413">
    <property type="term" value="F:O-acetyltransferase activity"/>
    <property type="evidence" value="ECO:0007669"/>
    <property type="project" value="InterPro"/>
</dbReference>
<dbReference type="GO" id="GO:0005794">
    <property type="term" value="C:Golgi apparatus"/>
    <property type="evidence" value="ECO:0007669"/>
    <property type="project" value="TreeGrafter"/>
</dbReference>
<evidence type="ECO:0000259" key="10">
    <source>
        <dbReference type="Pfam" id="PF14416"/>
    </source>
</evidence>
<comment type="similarity">
    <text evidence="2">Belongs to the PC-esterase family. TBL subfamily.</text>
</comment>
<feature type="domain" description="Trichome birefringence-like C-terminal" evidence="9">
    <location>
        <begin position="140"/>
        <end position="424"/>
    </location>
</feature>
<comment type="subcellular location">
    <subcellularLocation>
        <location evidence="1">Membrane</location>
        <topology evidence="1">Single-pass membrane protein</topology>
    </subcellularLocation>
</comment>
<keyword evidence="5 8" id="KW-1133">Transmembrane helix</keyword>
<dbReference type="InterPro" id="IPR025846">
    <property type="entry name" value="TBL_N"/>
</dbReference>
<reference evidence="11" key="1">
    <citation type="submission" date="2020-09" db="EMBL/GenBank/DDBJ databases">
        <title>Genome-Enabled Discovery of Anthraquinone Biosynthesis in Senna tora.</title>
        <authorList>
            <person name="Kang S.-H."/>
            <person name="Pandey R.P."/>
            <person name="Lee C.-M."/>
            <person name="Sim J.-S."/>
            <person name="Jeong J.-T."/>
            <person name="Choi B.-S."/>
            <person name="Jung M."/>
            <person name="Ginzburg D."/>
            <person name="Zhao K."/>
            <person name="Won S.Y."/>
            <person name="Oh T.-J."/>
            <person name="Yu Y."/>
            <person name="Kim N.-H."/>
            <person name="Lee O.R."/>
            <person name="Lee T.-H."/>
            <person name="Bashyal P."/>
            <person name="Kim T.-S."/>
            <person name="Lee W.-H."/>
            <person name="Kawkins C."/>
            <person name="Kim C.-K."/>
            <person name="Kim J.S."/>
            <person name="Ahn B.O."/>
            <person name="Rhee S.Y."/>
            <person name="Sohng J.K."/>
        </authorList>
    </citation>
    <scope>NUCLEOTIDE SEQUENCE</scope>
    <source>
        <tissue evidence="11">Leaf</tissue>
    </source>
</reference>
<protein>
    <submittedName>
        <fullName evidence="11">Protein ALTERED XYLOGLUCAN 4-like</fullName>
    </submittedName>
</protein>
<name>A0A834WDS4_9FABA</name>
<feature type="compositionally biased region" description="Low complexity" evidence="7">
    <location>
        <begin position="62"/>
        <end position="77"/>
    </location>
</feature>
<evidence type="ECO:0000256" key="6">
    <source>
        <dbReference type="ARBA" id="ARBA00023136"/>
    </source>
</evidence>
<keyword evidence="6 8" id="KW-0472">Membrane</keyword>
<dbReference type="PANTHER" id="PTHR32285">
    <property type="entry name" value="PROTEIN TRICHOME BIREFRINGENCE-LIKE 9-RELATED"/>
    <property type="match status" value="1"/>
</dbReference>
<evidence type="ECO:0000313" key="12">
    <source>
        <dbReference type="Proteomes" id="UP000634136"/>
    </source>
</evidence>
<dbReference type="Pfam" id="PF14416">
    <property type="entry name" value="PMR5N"/>
    <property type="match status" value="1"/>
</dbReference>
<dbReference type="PANTHER" id="PTHR32285:SF28">
    <property type="entry name" value="XYLOGLUCAN O-ACETYLTRANSFERASE 2"/>
    <property type="match status" value="1"/>
</dbReference>
<evidence type="ECO:0000256" key="4">
    <source>
        <dbReference type="ARBA" id="ARBA00022968"/>
    </source>
</evidence>
<gene>
    <name evidence="11" type="ORF">G2W53_025075</name>
</gene>
<dbReference type="InterPro" id="IPR029962">
    <property type="entry name" value="TBL"/>
</dbReference>
<keyword evidence="3 8" id="KW-0812">Transmembrane</keyword>
<evidence type="ECO:0000256" key="2">
    <source>
        <dbReference type="ARBA" id="ARBA00007727"/>
    </source>
</evidence>
<proteinExistence type="inferred from homology"/>
<organism evidence="11 12">
    <name type="scientific">Senna tora</name>
    <dbReference type="NCBI Taxonomy" id="362788"/>
    <lineage>
        <taxon>Eukaryota</taxon>
        <taxon>Viridiplantae</taxon>
        <taxon>Streptophyta</taxon>
        <taxon>Embryophyta</taxon>
        <taxon>Tracheophyta</taxon>
        <taxon>Spermatophyta</taxon>
        <taxon>Magnoliopsida</taxon>
        <taxon>eudicotyledons</taxon>
        <taxon>Gunneridae</taxon>
        <taxon>Pentapetalae</taxon>
        <taxon>rosids</taxon>
        <taxon>fabids</taxon>
        <taxon>Fabales</taxon>
        <taxon>Fabaceae</taxon>
        <taxon>Caesalpinioideae</taxon>
        <taxon>Cassia clade</taxon>
        <taxon>Senna</taxon>
    </lineage>
</organism>
<accession>A0A834WDS4</accession>
<dbReference type="OrthoDB" id="630188at2759"/>
<dbReference type="Pfam" id="PF13839">
    <property type="entry name" value="PC-Esterase"/>
    <property type="match status" value="1"/>
</dbReference>
<dbReference type="GO" id="GO:0016020">
    <property type="term" value="C:membrane"/>
    <property type="evidence" value="ECO:0007669"/>
    <property type="project" value="UniProtKB-SubCell"/>
</dbReference>
<dbReference type="EMBL" id="JAAIUW010000008">
    <property type="protein sequence ID" value="KAF7819620.1"/>
    <property type="molecule type" value="Genomic_DNA"/>
</dbReference>
<evidence type="ECO:0000256" key="7">
    <source>
        <dbReference type="SAM" id="MobiDB-lite"/>
    </source>
</evidence>
<evidence type="ECO:0000256" key="1">
    <source>
        <dbReference type="ARBA" id="ARBA00004167"/>
    </source>
</evidence>
<comment type="caution">
    <text evidence="11">The sequence shown here is derived from an EMBL/GenBank/DDBJ whole genome shotgun (WGS) entry which is preliminary data.</text>
</comment>
<dbReference type="AlphaFoldDB" id="A0A834WDS4"/>
<evidence type="ECO:0000256" key="5">
    <source>
        <dbReference type="ARBA" id="ARBA00022989"/>
    </source>
</evidence>
<evidence type="ECO:0000313" key="11">
    <source>
        <dbReference type="EMBL" id="KAF7819620.1"/>
    </source>
</evidence>
<dbReference type="Proteomes" id="UP000634136">
    <property type="component" value="Unassembled WGS sequence"/>
</dbReference>
<evidence type="ECO:0000256" key="3">
    <source>
        <dbReference type="ARBA" id="ARBA00022692"/>
    </source>
</evidence>